<evidence type="ECO:0000313" key="5">
    <source>
        <dbReference type="Proteomes" id="UP000663760"/>
    </source>
</evidence>
<reference evidence="4" key="1">
    <citation type="submission" date="2020-02" db="EMBL/GenBank/DDBJ databases">
        <authorList>
            <person name="Scholz U."/>
            <person name="Mascher M."/>
            <person name="Fiebig A."/>
        </authorList>
    </citation>
    <scope>NUCLEOTIDE SEQUENCE</scope>
</reference>
<dbReference type="InterPro" id="IPR046849">
    <property type="entry name" value="E2_motif"/>
</dbReference>
<dbReference type="Pfam" id="PF13041">
    <property type="entry name" value="PPR_2"/>
    <property type="match status" value="4"/>
</dbReference>
<dbReference type="OrthoDB" id="185373at2759"/>
<name>A0A7I8L8Q2_SPIIN</name>
<dbReference type="FunFam" id="1.25.40.10:FF:000031">
    <property type="entry name" value="Pentatricopeptide repeat-containing protein mitochondrial"/>
    <property type="match status" value="1"/>
</dbReference>
<dbReference type="Gene3D" id="1.25.40.10">
    <property type="entry name" value="Tetratricopeptide repeat domain"/>
    <property type="match status" value="7"/>
</dbReference>
<dbReference type="FunFam" id="1.25.40.10:FF:000344">
    <property type="entry name" value="Pentatricopeptide repeat-containing protein"/>
    <property type="match status" value="2"/>
</dbReference>
<accession>A0A7I8L8Q2</accession>
<feature type="repeat" description="PPR" evidence="2">
    <location>
        <begin position="121"/>
        <end position="155"/>
    </location>
</feature>
<feature type="repeat" description="PPR" evidence="2">
    <location>
        <begin position="222"/>
        <end position="256"/>
    </location>
</feature>
<gene>
    <name evidence="4" type="ORF">SI8410_12016674</name>
</gene>
<dbReference type="PANTHER" id="PTHR24015">
    <property type="entry name" value="OS07G0578800 PROTEIN-RELATED"/>
    <property type="match status" value="1"/>
</dbReference>
<dbReference type="Pfam" id="PF01535">
    <property type="entry name" value="PPR"/>
    <property type="match status" value="5"/>
</dbReference>
<dbReference type="AlphaFoldDB" id="A0A7I8L8Q2"/>
<evidence type="ECO:0000313" key="4">
    <source>
        <dbReference type="EMBL" id="CAA7405996.1"/>
    </source>
</evidence>
<evidence type="ECO:0000256" key="2">
    <source>
        <dbReference type="PROSITE-ProRule" id="PRU00708"/>
    </source>
</evidence>
<dbReference type="GO" id="GO:0008270">
    <property type="term" value="F:zinc ion binding"/>
    <property type="evidence" value="ECO:0007669"/>
    <property type="project" value="InterPro"/>
</dbReference>
<feature type="repeat" description="PPR" evidence="2">
    <location>
        <begin position="425"/>
        <end position="459"/>
    </location>
</feature>
<evidence type="ECO:0000259" key="3">
    <source>
        <dbReference type="Pfam" id="PF14432"/>
    </source>
</evidence>
<dbReference type="FunFam" id="1.25.40.10:FF:000366">
    <property type="entry name" value="Pentatricopeptide (PPR) repeat-containing protein"/>
    <property type="match status" value="1"/>
</dbReference>
<dbReference type="InterPro" id="IPR046848">
    <property type="entry name" value="E_motif"/>
</dbReference>
<dbReference type="FunFam" id="1.25.40.10:FF:000196">
    <property type="entry name" value="Pentatricopeptide repeat-containing protein At4g14850"/>
    <property type="match status" value="1"/>
</dbReference>
<dbReference type="PROSITE" id="PS51375">
    <property type="entry name" value="PPR"/>
    <property type="match status" value="6"/>
</dbReference>
<dbReference type="NCBIfam" id="TIGR00756">
    <property type="entry name" value="PPR"/>
    <property type="match status" value="5"/>
</dbReference>
<feature type="domain" description="DYW" evidence="3">
    <location>
        <begin position="843"/>
        <end position="935"/>
    </location>
</feature>
<feature type="repeat" description="PPR" evidence="2">
    <location>
        <begin position="526"/>
        <end position="561"/>
    </location>
</feature>
<dbReference type="Proteomes" id="UP000663760">
    <property type="component" value="Chromosome 12"/>
</dbReference>
<keyword evidence="1" id="KW-0677">Repeat</keyword>
<feature type="repeat" description="PPR" evidence="2">
    <location>
        <begin position="628"/>
        <end position="662"/>
    </location>
</feature>
<dbReference type="Pfam" id="PF14432">
    <property type="entry name" value="DYW_deaminase"/>
    <property type="match status" value="1"/>
</dbReference>
<dbReference type="Pfam" id="PF20431">
    <property type="entry name" value="E_motif"/>
    <property type="match status" value="1"/>
</dbReference>
<dbReference type="InterPro" id="IPR011990">
    <property type="entry name" value="TPR-like_helical_dom_sf"/>
</dbReference>
<protein>
    <recommendedName>
        <fullName evidence="3">DYW domain-containing protein</fullName>
    </recommendedName>
</protein>
<organism evidence="4 5">
    <name type="scientific">Spirodela intermedia</name>
    <name type="common">Intermediate duckweed</name>
    <dbReference type="NCBI Taxonomy" id="51605"/>
    <lineage>
        <taxon>Eukaryota</taxon>
        <taxon>Viridiplantae</taxon>
        <taxon>Streptophyta</taxon>
        <taxon>Embryophyta</taxon>
        <taxon>Tracheophyta</taxon>
        <taxon>Spermatophyta</taxon>
        <taxon>Magnoliopsida</taxon>
        <taxon>Liliopsida</taxon>
        <taxon>Araceae</taxon>
        <taxon>Lemnoideae</taxon>
        <taxon>Spirodela</taxon>
    </lineage>
</organism>
<dbReference type="InterPro" id="IPR002885">
    <property type="entry name" value="PPR_rpt"/>
</dbReference>
<evidence type="ECO:0000256" key="1">
    <source>
        <dbReference type="ARBA" id="ARBA00022737"/>
    </source>
</evidence>
<dbReference type="InterPro" id="IPR046960">
    <property type="entry name" value="PPR_At4g14850-like_plant"/>
</dbReference>
<dbReference type="Pfam" id="PF20430">
    <property type="entry name" value="Eplus_motif"/>
    <property type="match status" value="1"/>
</dbReference>
<dbReference type="GO" id="GO:0003723">
    <property type="term" value="F:RNA binding"/>
    <property type="evidence" value="ECO:0007669"/>
    <property type="project" value="InterPro"/>
</dbReference>
<dbReference type="PANTHER" id="PTHR24015:SF1774">
    <property type="entry name" value="OS09G0251500 PROTEIN"/>
    <property type="match status" value="1"/>
</dbReference>
<keyword evidence="5" id="KW-1185">Reference proteome</keyword>
<dbReference type="EMBL" id="LR746275">
    <property type="protein sequence ID" value="CAA7405996.1"/>
    <property type="molecule type" value="Genomic_DNA"/>
</dbReference>
<sequence length="935" mass="101202">MNCLRLLPLHRSKAYSSSAAAPPTIVVSRRGGVGRSAAVHSPTPPYVSPTAAATTFSSLLRQCAAGPRALRHGAQIHAHLSKTGLLFPSSPHLGGHLIALYARCGLTALARQVFNELPQPDVVSWSTLISAYANDGLNAEALAAFGRMNSSGSRCNEFTFPSLLKASSALADFNAGRQIHGVVVATGYESDIFVANSLVMFYARLGLMPESWKLFDGVAGRSVVSWNTLLSSYAQRRYFEEAFGLFREMVIGGKRPNEFTLSCLVGACADAGDLLRGKVVHGCSTRLGHSVDPFTANALVDMYAKLGDLVSAEAAFREIPCPDTVSWNSLMSGLVLHSFYSRALGLFGEMKSSGAAVPNVFTLSSALTASAGAERLELGEQIYGSLVKRGFDSDFFVGVGLIDMYAKCGRMESARAFFDSMPEQDLISWNAMISGYSHGGDHEEVLLLFSRMREDGFSFNRTTLSSVLKSAAGLQAGYLTRQVHALAVGVGLLSDVHVVNGLIDAYGKCGDLQEARSIFGECPFADVVAFTSMISSYTQSGQAEEALKLFMETMKRELLKPDAFVYSSLLNACAGLSAYEQGKQVHAQAAKLGFLRDKFAGNALVFMYAKCGSIDDAGAAFSEIEERETVSWSAIIGGYAQHGRGKEALELFHRMLDDGVEPNHVTLTSVLCACNHAGLVDEATRYFDAMAEDFAINRTQEHYACMVDILGRAGRLGEAAELVIAMPFEANAAVWGALLAAARVHGDVDLGRRAAERLFVLEPDKSGTLVLLANMYAATGMWNDVARVRRLMKDRRVKKEPAMSWIELKGKVHAFVAGDRSHPMAAEIFAKLDELGDAMEKAGYVPMLEADLHDVDRGEKEQLLAHHSERLAVALGLISTPQGATILVKKNLRVCGDCHAAIKLISRIVSREIVIRDINRFHHFRDGSCSCGDYW</sequence>
<dbReference type="GO" id="GO:0009451">
    <property type="term" value="P:RNA modification"/>
    <property type="evidence" value="ECO:0007669"/>
    <property type="project" value="InterPro"/>
</dbReference>
<proteinExistence type="predicted"/>
<feature type="repeat" description="PPR" evidence="2">
    <location>
        <begin position="323"/>
        <end position="357"/>
    </location>
</feature>
<dbReference type="InterPro" id="IPR032867">
    <property type="entry name" value="DYW_dom"/>
</dbReference>